<proteinExistence type="predicted"/>
<name>A0A0R2NPW2_9LACO</name>
<dbReference type="PROSITE" id="PS50943">
    <property type="entry name" value="HTH_CROC1"/>
    <property type="match status" value="1"/>
</dbReference>
<dbReference type="Gene3D" id="1.10.260.40">
    <property type="entry name" value="lambda repressor-like DNA-binding domains"/>
    <property type="match status" value="1"/>
</dbReference>
<evidence type="ECO:0000256" key="1">
    <source>
        <dbReference type="ARBA" id="ARBA00023125"/>
    </source>
</evidence>
<feature type="transmembrane region" description="Helical" evidence="2">
    <location>
        <begin position="84"/>
        <end position="106"/>
    </location>
</feature>
<evidence type="ECO:0000313" key="4">
    <source>
        <dbReference type="EMBL" id="KRO26898.1"/>
    </source>
</evidence>
<accession>A0A0R2NPW2</accession>
<protein>
    <submittedName>
        <fullName evidence="4">XRE family transcriptional regulator</fullName>
    </submittedName>
</protein>
<feature type="transmembrane region" description="Helical" evidence="2">
    <location>
        <begin position="143"/>
        <end position="163"/>
    </location>
</feature>
<keyword evidence="2" id="KW-0812">Transmembrane</keyword>
<dbReference type="AlphaFoldDB" id="A0A0R2NPW2"/>
<dbReference type="PANTHER" id="PTHR46558:SF13">
    <property type="entry name" value="HTH-TYPE TRANSCRIPTIONAL REGULATOR IMMR"/>
    <property type="match status" value="1"/>
</dbReference>
<keyword evidence="2" id="KW-0472">Membrane</keyword>
<dbReference type="SMART" id="SM00530">
    <property type="entry name" value="HTH_XRE"/>
    <property type="match status" value="1"/>
</dbReference>
<sequence>MLQKEEIGMIDSIGKRIKQQRERLALTQGQVAERLYVTQQTVARWESDKHVPPVKAIQDLATLFDCDAAFFFGENRMVARKFNALAFIGSMVVNVTLFVLAFLVLVPLQLTLIGMTIAGLIAPIAVFWQHVQGIQPLTASRVVASFVMLGIALGALPLIRQLVRYAGRILRAYYRYNLNAIVYEVVPPVQREEDAK</sequence>
<dbReference type="GO" id="GO:0003677">
    <property type="term" value="F:DNA binding"/>
    <property type="evidence" value="ECO:0007669"/>
    <property type="project" value="UniProtKB-KW"/>
</dbReference>
<dbReference type="Proteomes" id="UP000050920">
    <property type="component" value="Unassembled WGS sequence"/>
</dbReference>
<organism evidence="4 5">
    <name type="scientific">Lactiplantibacillus fabifermentans DSM 21115</name>
    <dbReference type="NCBI Taxonomy" id="1413187"/>
    <lineage>
        <taxon>Bacteria</taxon>
        <taxon>Bacillati</taxon>
        <taxon>Bacillota</taxon>
        <taxon>Bacilli</taxon>
        <taxon>Lactobacillales</taxon>
        <taxon>Lactobacillaceae</taxon>
        <taxon>Lactiplantibacillus</taxon>
    </lineage>
</organism>
<dbReference type="PANTHER" id="PTHR46558">
    <property type="entry name" value="TRACRIPTIONAL REGULATORY PROTEIN-RELATED-RELATED"/>
    <property type="match status" value="1"/>
</dbReference>
<reference evidence="4 5" key="1">
    <citation type="journal article" date="2015" name="Genome Announc.">
        <title>Expanding the biotechnology potential of lactobacilli through comparative genomics of 213 strains and associated genera.</title>
        <authorList>
            <person name="Sun Z."/>
            <person name="Harris H.M."/>
            <person name="McCann A."/>
            <person name="Guo C."/>
            <person name="Argimon S."/>
            <person name="Zhang W."/>
            <person name="Yang X."/>
            <person name="Jeffery I.B."/>
            <person name="Cooney J.C."/>
            <person name="Kagawa T.F."/>
            <person name="Liu W."/>
            <person name="Song Y."/>
            <person name="Salvetti E."/>
            <person name="Wrobel A."/>
            <person name="Rasinkangas P."/>
            <person name="Parkhill J."/>
            <person name="Rea M.C."/>
            <person name="O'Sullivan O."/>
            <person name="Ritari J."/>
            <person name="Douillard F.P."/>
            <person name="Paul Ross R."/>
            <person name="Yang R."/>
            <person name="Briner A.E."/>
            <person name="Felis G.E."/>
            <person name="de Vos W.M."/>
            <person name="Barrangou R."/>
            <person name="Klaenhammer T.R."/>
            <person name="Caufield P.W."/>
            <person name="Cui Y."/>
            <person name="Zhang H."/>
            <person name="O'Toole P.W."/>
        </authorList>
    </citation>
    <scope>NUCLEOTIDE SEQUENCE [LARGE SCALE GENOMIC DNA]</scope>
    <source>
        <strain evidence="4 5">DSM 21115</strain>
    </source>
</reference>
<keyword evidence="1" id="KW-0238">DNA-binding</keyword>
<dbReference type="SUPFAM" id="SSF47413">
    <property type="entry name" value="lambda repressor-like DNA-binding domains"/>
    <property type="match status" value="1"/>
</dbReference>
<evidence type="ECO:0000313" key="5">
    <source>
        <dbReference type="Proteomes" id="UP000050920"/>
    </source>
</evidence>
<comment type="caution">
    <text evidence="4">The sequence shown here is derived from an EMBL/GenBank/DDBJ whole genome shotgun (WGS) entry which is preliminary data.</text>
</comment>
<keyword evidence="2" id="KW-1133">Transmembrane helix</keyword>
<keyword evidence="5" id="KW-1185">Reference proteome</keyword>
<feature type="domain" description="HTH cro/C1-type" evidence="3">
    <location>
        <begin position="17"/>
        <end position="71"/>
    </location>
</feature>
<dbReference type="InterPro" id="IPR010982">
    <property type="entry name" value="Lambda_DNA-bd_dom_sf"/>
</dbReference>
<feature type="transmembrane region" description="Helical" evidence="2">
    <location>
        <begin position="112"/>
        <end position="131"/>
    </location>
</feature>
<gene>
    <name evidence="4" type="ORF">DY78_GL000462</name>
</gene>
<dbReference type="CDD" id="cd00093">
    <property type="entry name" value="HTH_XRE"/>
    <property type="match status" value="1"/>
</dbReference>
<dbReference type="InterPro" id="IPR001387">
    <property type="entry name" value="Cro/C1-type_HTH"/>
</dbReference>
<dbReference type="Pfam" id="PF01381">
    <property type="entry name" value="HTH_3"/>
    <property type="match status" value="1"/>
</dbReference>
<evidence type="ECO:0000259" key="3">
    <source>
        <dbReference type="PROSITE" id="PS50943"/>
    </source>
</evidence>
<dbReference type="EMBL" id="AYGX02000100">
    <property type="protein sequence ID" value="KRO26898.1"/>
    <property type="molecule type" value="Genomic_DNA"/>
</dbReference>
<evidence type="ECO:0000256" key="2">
    <source>
        <dbReference type="SAM" id="Phobius"/>
    </source>
</evidence>